<evidence type="ECO:0000313" key="3">
    <source>
        <dbReference type="Proteomes" id="UP000226525"/>
    </source>
</evidence>
<reference evidence="3" key="1">
    <citation type="submission" date="2017-09" db="EMBL/GenBank/DDBJ databases">
        <title>The Reconstruction of 2,631 Draft Metagenome-Assembled Genomes from the Global Oceans.</title>
        <authorList>
            <person name="Tully B.J."/>
            <person name="Graham E.D."/>
            <person name="Heidelberg J.F."/>
        </authorList>
    </citation>
    <scope>NUCLEOTIDE SEQUENCE [LARGE SCALE GENOMIC DNA]</scope>
</reference>
<dbReference type="Proteomes" id="UP000226525">
    <property type="component" value="Unassembled WGS sequence"/>
</dbReference>
<feature type="transmembrane region" description="Helical" evidence="1">
    <location>
        <begin position="32"/>
        <end position="54"/>
    </location>
</feature>
<dbReference type="AlphaFoldDB" id="A0A2D6YJL1"/>
<keyword evidence="1" id="KW-0472">Membrane</keyword>
<feature type="transmembrane region" description="Helical" evidence="1">
    <location>
        <begin position="74"/>
        <end position="97"/>
    </location>
</feature>
<dbReference type="EMBL" id="NZEX01000087">
    <property type="protein sequence ID" value="MAH63295.1"/>
    <property type="molecule type" value="Genomic_DNA"/>
</dbReference>
<evidence type="ECO:0000256" key="1">
    <source>
        <dbReference type="SAM" id="Phobius"/>
    </source>
</evidence>
<organism evidence="2 3">
    <name type="scientific">SAR324 cluster bacterium</name>
    <dbReference type="NCBI Taxonomy" id="2024889"/>
    <lineage>
        <taxon>Bacteria</taxon>
        <taxon>Deltaproteobacteria</taxon>
        <taxon>SAR324 cluster</taxon>
    </lineage>
</organism>
<sequence length="568" mass="65055">MSSQVIRADAKIGSGFFQPIIQLLTSNLSLRIAIICMLLVIVLDRLFITFIFPVYENVLPKPDQLSWLNIDAGYSPIVWTVYLGSILASITVVVSLAAQSAPKLIDLYMENVPTMSFVWWTMACTAHCCTLKLLPELGYDVSPSLVFNYHVLFPVFLFTNFPFVLAVLLSTKTHNVIRQVLGGSKSIFHNLAQQKTRKKTKEAYPKEQLQLFEAQNQLIDLLTFTPYKEPKALIIEGLGDLLRFYVEFKHLLPDSFFKVQQSIREDISFKTMQDEMKTIEKTKLFFEQKSLRLIGNVYINFLEKGDFDLSTLCVEQVGMLGRKGVDLRDDDLITMTMVRLNTHLRFALKHGMYNNEPRNLYNLIFHYGLFTNALVEAGMADRVKTCFFYLTFYNAECFKAVRQSPAVGFILDVIATEMQKIMIHIDELNWDPEVQDTLLKSFLLLDNPTGSEREQLVAFFSNSHGIRLLHIGLALHYIAKGDTARARVIAKDTLQDRNLLGEEVFLKNMKIIFARLRFSGPTFWEDTDRGNLNIYYSPHAVHLEHFGTMQQEFLEEARAEEAALKGVD</sequence>
<accession>A0A2D6YJL1</accession>
<protein>
    <recommendedName>
        <fullName evidence="4">DUF2254 domain-containing protein</fullName>
    </recommendedName>
</protein>
<evidence type="ECO:0000313" key="2">
    <source>
        <dbReference type="EMBL" id="MAH63295.1"/>
    </source>
</evidence>
<feature type="transmembrane region" description="Helical" evidence="1">
    <location>
        <begin position="117"/>
        <end position="135"/>
    </location>
</feature>
<evidence type="ECO:0008006" key="4">
    <source>
        <dbReference type="Google" id="ProtNLM"/>
    </source>
</evidence>
<comment type="caution">
    <text evidence="2">The sequence shown here is derived from an EMBL/GenBank/DDBJ whole genome shotgun (WGS) entry which is preliminary data.</text>
</comment>
<gene>
    <name evidence="2" type="ORF">CMN54_07605</name>
</gene>
<keyword evidence="1" id="KW-0812">Transmembrane</keyword>
<feature type="transmembrane region" description="Helical" evidence="1">
    <location>
        <begin position="147"/>
        <end position="169"/>
    </location>
</feature>
<proteinExistence type="predicted"/>
<name>A0A2D6YJL1_9DELT</name>
<keyword evidence="1" id="KW-1133">Transmembrane helix</keyword>